<reference evidence="6" key="1">
    <citation type="submission" date="2020-05" db="UniProtKB">
        <authorList>
            <consortium name="EnsemblMetazoa"/>
        </authorList>
    </citation>
    <scope>IDENTIFICATION</scope>
    <source>
        <strain evidence="6">Jacobina</strain>
    </source>
</reference>
<dbReference type="InterPro" id="IPR001965">
    <property type="entry name" value="Znf_PHD"/>
</dbReference>
<dbReference type="InterPro" id="IPR043003">
    <property type="entry name" value="FANCL_d3_sf"/>
</dbReference>
<dbReference type="EnsemblMetazoa" id="LLOJ002392-RA">
    <property type="protein sequence ID" value="LLOJ002392-PA"/>
    <property type="gene ID" value="LLOJ002392"/>
</dbReference>
<evidence type="ECO:0000259" key="5">
    <source>
        <dbReference type="PROSITE" id="PS50089"/>
    </source>
</evidence>
<dbReference type="Gene3D" id="3.10.110.20">
    <property type="entry name" value="RWD domain-like"/>
    <property type="match status" value="1"/>
</dbReference>
<dbReference type="PANTHER" id="PTHR13206">
    <property type="entry name" value="UBIQUITIN LIGASE PROTEIN PHF9 FANCONI ANEMIA GROUP L PROTEIN"/>
    <property type="match status" value="1"/>
</dbReference>
<dbReference type="Pfam" id="PF18891">
    <property type="entry name" value="FANCL_d3"/>
    <property type="match status" value="1"/>
</dbReference>
<evidence type="ECO:0000256" key="3">
    <source>
        <dbReference type="ARBA" id="ARBA00022833"/>
    </source>
</evidence>
<proteinExistence type="predicted"/>
<dbReference type="SUPFAM" id="SSF57850">
    <property type="entry name" value="RING/U-box"/>
    <property type="match status" value="1"/>
</dbReference>
<keyword evidence="2 4" id="KW-0863">Zinc-finger</keyword>
<dbReference type="Proteomes" id="UP000092461">
    <property type="component" value="Unassembled WGS sequence"/>
</dbReference>
<dbReference type="GO" id="GO:0043240">
    <property type="term" value="C:Fanconi anaemia nuclear complex"/>
    <property type="evidence" value="ECO:0007669"/>
    <property type="project" value="InterPro"/>
</dbReference>
<dbReference type="GO" id="GO:0036297">
    <property type="term" value="P:interstrand cross-link repair"/>
    <property type="evidence" value="ECO:0007669"/>
    <property type="project" value="InterPro"/>
</dbReference>
<keyword evidence="7" id="KW-1185">Reference proteome</keyword>
<dbReference type="Pfam" id="PF11793">
    <property type="entry name" value="FANCL_C"/>
    <property type="match status" value="1"/>
</dbReference>
<keyword evidence="1" id="KW-0479">Metal-binding</keyword>
<dbReference type="VEuPathDB" id="VectorBase:LLONM1_004498"/>
<dbReference type="InterPro" id="IPR026850">
    <property type="entry name" value="FANCL_C"/>
</dbReference>
<dbReference type="EMBL" id="AJWK01007829">
    <property type="status" value="NOT_ANNOTATED_CDS"/>
    <property type="molecule type" value="Genomic_DNA"/>
</dbReference>
<dbReference type="InterPro" id="IPR013083">
    <property type="entry name" value="Znf_RING/FYVE/PHD"/>
</dbReference>
<organism evidence="6 7">
    <name type="scientific">Lutzomyia longipalpis</name>
    <name type="common">Sand fly</name>
    <dbReference type="NCBI Taxonomy" id="7200"/>
    <lineage>
        <taxon>Eukaryota</taxon>
        <taxon>Metazoa</taxon>
        <taxon>Ecdysozoa</taxon>
        <taxon>Arthropoda</taxon>
        <taxon>Hexapoda</taxon>
        <taxon>Insecta</taxon>
        <taxon>Pterygota</taxon>
        <taxon>Neoptera</taxon>
        <taxon>Endopterygota</taxon>
        <taxon>Diptera</taxon>
        <taxon>Nematocera</taxon>
        <taxon>Psychodoidea</taxon>
        <taxon>Psychodidae</taxon>
        <taxon>Lutzomyia</taxon>
        <taxon>Lutzomyia</taxon>
    </lineage>
</organism>
<keyword evidence="3" id="KW-0862">Zinc</keyword>
<accession>A0A1B0CDH2</accession>
<evidence type="ECO:0000256" key="1">
    <source>
        <dbReference type="ARBA" id="ARBA00022723"/>
    </source>
</evidence>
<evidence type="ECO:0000313" key="6">
    <source>
        <dbReference type="EnsemblMetazoa" id="LLOJ002392-PA"/>
    </source>
</evidence>
<dbReference type="PROSITE" id="PS50089">
    <property type="entry name" value="ZF_RING_2"/>
    <property type="match status" value="1"/>
</dbReference>
<dbReference type="InterPro" id="IPR001841">
    <property type="entry name" value="Znf_RING"/>
</dbReference>
<dbReference type="PANTHER" id="PTHR13206:SF0">
    <property type="entry name" value="E3 UBIQUITIN-PROTEIN LIGASE FANCL"/>
    <property type="match status" value="1"/>
</dbReference>
<dbReference type="Gene3D" id="3.30.40.10">
    <property type="entry name" value="Zinc/RING finger domain, C3HC4 (zinc finger)"/>
    <property type="match status" value="1"/>
</dbReference>
<dbReference type="InterPro" id="IPR044037">
    <property type="entry name" value="FANCL_d3"/>
</dbReference>
<dbReference type="VEuPathDB" id="VectorBase:LLOJ002392"/>
<dbReference type="SMART" id="SM01197">
    <property type="entry name" value="FANCL_C"/>
    <property type="match status" value="1"/>
</dbReference>
<dbReference type="AlphaFoldDB" id="A0A1B0CDH2"/>
<evidence type="ECO:0000313" key="7">
    <source>
        <dbReference type="Proteomes" id="UP000092461"/>
    </source>
</evidence>
<dbReference type="GO" id="GO:0061630">
    <property type="term" value="F:ubiquitin protein ligase activity"/>
    <property type="evidence" value="ECO:0007669"/>
    <property type="project" value="TreeGrafter"/>
</dbReference>
<dbReference type="InterPro" id="IPR026848">
    <property type="entry name" value="Fancl"/>
</dbReference>
<dbReference type="GO" id="GO:0006513">
    <property type="term" value="P:protein monoubiquitination"/>
    <property type="evidence" value="ECO:0007669"/>
    <property type="project" value="TreeGrafter"/>
</dbReference>
<dbReference type="SMART" id="SM00249">
    <property type="entry name" value="PHD"/>
    <property type="match status" value="1"/>
</dbReference>
<protein>
    <recommendedName>
        <fullName evidence="5">RING-type domain-containing protein</fullName>
    </recommendedName>
</protein>
<feature type="domain" description="RING-type" evidence="5">
    <location>
        <begin position="285"/>
        <end position="341"/>
    </location>
</feature>
<sequence length="355" mass="40627">MKNFLEIDAEKHKFVGFLTIKEDFFKINVTLPEYPLANGAKVEVFDLCEKILVDLPPECGETAEAWMGRLEMYLELNECKESSEIDGILSSIERYEEILRQLDVLENSGHTVESTNDFSRIKVGLMSGNEQHFVEFGIVAGGQVKVLSHSLPSLPGEMFWKIGSIESHMSRFRILLGQIGEFYTNLHTIDELCFVVGPGKITTKTTYRIIKFSEKIFLKIKLDPLVPSQISLAFIGPIAKVEPLRGIYNEKIADWDNEMDVHKNLLRMYDLIYFPMRGNEEETPCSICFEYAQGKTIPIISCDNTKCNVIFHLQCLREYFDTLRGSKTMFTLAMGQCPFCRQKLTTFLDFVDEAE</sequence>
<evidence type="ECO:0000256" key="2">
    <source>
        <dbReference type="ARBA" id="ARBA00022771"/>
    </source>
</evidence>
<evidence type="ECO:0000256" key="4">
    <source>
        <dbReference type="PROSITE-ProRule" id="PRU00175"/>
    </source>
</evidence>
<name>A0A1B0CDH2_LUTLO</name>
<dbReference type="GO" id="GO:0008270">
    <property type="term" value="F:zinc ion binding"/>
    <property type="evidence" value="ECO:0007669"/>
    <property type="project" value="UniProtKB-KW"/>
</dbReference>